<reference evidence="1 2" key="1">
    <citation type="journal article" date="2006" name="Nature">
        <title>Global trends of whole-genome duplications revealed by the ciliate Paramecium tetraurelia.</title>
        <authorList>
            <consortium name="Genoscope"/>
            <person name="Aury J.-M."/>
            <person name="Jaillon O."/>
            <person name="Duret L."/>
            <person name="Noel B."/>
            <person name="Jubin C."/>
            <person name="Porcel B.M."/>
            <person name="Segurens B."/>
            <person name="Daubin V."/>
            <person name="Anthouard V."/>
            <person name="Aiach N."/>
            <person name="Arnaiz O."/>
            <person name="Billaut A."/>
            <person name="Beisson J."/>
            <person name="Blanc I."/>
            <person name="Bouhouche K."/>
            <person name="Camara F."/>
            <person name="Duharcourt S."/>
            <person name="Guigo R."/>
            <person name="Gogendeau D."/>
            <person name="Katinka M."/>
            <person name="Keller A.-M."/>
            <person name="Kissmehl R."/>
            <person name="Klotz C."/>
            <person name="Koll F."/>
            <person name="Le Moue A."/>
            <person name="Lepere C."/>
            <person name="Malinsky S."/>
            <person name="Nowacki M."/>
            <person name="Nowak J.K."/>
            <person name="Plattner H."/>
            <person name="Poulain J."/>
            <person name="Ruiz F."/>
            <person name="Serrano V."/>
            <person name="Zagulski M."/>
            <person name="Dessen P."/>
            <person name="Betermier M."/>
            <person name="Weissenbach J."/>
            <person name="Scarpelli C."/>
            <person name="Schachter V."/>
            <person name="Sperling L."/>
            <person name="Meyer E."/>
            <person name="Cohen J."/>
            <person name="Wincker P."/>
        </authorList>
    </citation>
    <scope>NUCLEOTIDE SEQUENCE [LARGE SCALE GENOMIC DNA]</scope>
    <source>
        <strain evidence="1 2">Stock d4-2</strain>
    </source>
</reference>
<evidence type="ECO:0000313" key="2">
    <source>
        <dbReference type="Proteomes" id="UP000000600"/>
    </source>
</evidence>
<dbReference type="RefSeq" id="XP_001437646.1">
    <property type="nucleotide sequence ID" value="XM_001437609.1"/>
</dbReference>
<dbReference type="OMA" id="EKNRTMH"/>
<keyword evidence="2" id="KW-1185">Reference proteome</keyword>
<dbReference type="AlphaFoldDB" id="A0CHI2"/>
<dbReference type="eggNOG" id="ENOG502RG2F">
    <property type="taxonomic scope" value="Eukaryota"/>
</dbReference>
<dbReference type="EMBL" id="CT868076">
    <property type="protein sequence ID" value="CAK70249.1"/>
    <property type="molecule type" value="Genomic_DNA"/>
</dbReference>
<dbReference type="InParanoid" id="A0CHI2"/>
<dbReference type="HOGENOM" id="CLU_418267_0_0_1"/>
<dbReference type="Proteomes" id="UP000000600">
    <property type="component" value="Unassembled WGS sequence"/>
</dbReference>
<dbReference type="GeneID" id="5023431"/>
<name>A0CHI2_PARTE</name>
<sequence length="540" mass="63417">MNQSAFEKSHVLSSISDTEKLQFYNSTRLWHTRFNYQLFDTEELKSVHFEDNKKFITIIKSIQNFNKEIQASLKQGRIIPTMPTRYNFYQNIVNLLREAAIAKGRDSQLIFLEKVYGFFVQNNREVIKTQEKDVGNIASSDDARFINQDQSMPLPSKLIDDQLRDYREKNRTMHTNCDPPQLRYLKLLVIRLKQYKRRQFNQLNNIVPQIQLKSTFPKVISQNQKEQDENLQQSQDQTEGEIVIDGDLLGNEEQTEDKKKILINMVPKIKVFQKDDVNLEFKDLNKQFENKQNYQLYQPSNQEIELNLQNRWIQFRQKEAAEKKMDEEIVNSMNVWSKNKARIEKEIDRRIDSQYYGSRYAEVDKRRALSLGLQNQQDSKVINLKPLPIIVQSQNRQYDSAVDTSFLENKASAQRVVNAKRAYKDLLNLSATDTQLDEQPSSLSIYATKLRSNSLHSKFSQLLQRNSPKIVNDQNLQEVLDIKNRFAKHKIPIQIDSLLAGIMVPTYQEDFNTKLMDVGQSMLVNPFEEKKGKKKKKKKE</sequence>
<proteinExistence type="predicted"/>
<dbReference type="KEGG" id="ptm:GSPATT00038351001"/>
<protein>
    <submittedName>
        <fullName evidence="1">Uncharacterized protein</fullName>
    </submittedName>
</protein>
<gene>
    <name evidence="1" type="ORF">GSPATT00038351001</name>
</gene>
<dbReference type="OrthoDB" id="294866at2759"/>
<evidence type="ECO:0000313" key="1">
    <source>
        <dbReference type="EMBL" id="CAK70249.1"/>
    </source>
</evidence>
<organism evidence="1 2">
    <name type="scientific">Paramecium tetraurelia</name>
    <dbReference type="NCBI Taxonomy" id="5888"/>
    <lineage>
        <taxon>Eukaryota</taxon>
        <taxon>Sar</taxon>
        <taxon>Alveolata</taxon>
        <taxon>Ciliophora</taxon>
        <taxon>Intramacronucleata</taxon>
        <taxon>Oligohymenophorea</taxon>
        <taxon>Peniculida</taxon>
        <taxon>Parameciidae</taxon>
        <taxon>Paramecium</taxon>
    </lineage>
</organism>
<accession>A0CHI2</accession>